<evidence type="ECO:0000313" key="2">
    <source>
        <dbReference type="Proteomes" id="UP000494111"/>
    </source>
</evidence>
<name>A0A6S7AFU8_9BURK</name>
<protein>
    <submittedName>
        <fullName evidence="1">Protein YdgA</fullName>
    </submittedName>
</protein>
<gene>
    <name evidence="1" type="primary">ydgA_2</name>
    <name evidence="1" type="ORF">LMG3458_04792</name>
</gene>
<evidence type="ECO:0000313" key="1">
    <source>
        <dbReference type="EMBL" id="CAB3730488.1"/>
    </source>
</evidence>
<proteinExistence type="predicted"/>
<dbReference type="RefSeq" id="WP_175193336.1">
    <property type="nucleotide sequence ID" value="NZ_CADIJO010000021.1"/>
</dbReference>
<dbReference type="Pfam" id="PF06097">
    <property type="entry name" value="DUF945"/>
    <property type="match status" value="1"/>
</dbReference>
<dbReference type="InterPro" id="IPR010352">
    <property type="entry name" value="DUF945"/>
</dbReference>
<sequence length="478" mass="51236">MRKWVSTGCAVVALGAIWTGTAWYTGKQLEAGLGPLAETVNAQARQIGFTVMGQSVSFEQVSFERGVFTSHARYRVLAAPSEQDRVADKQAVQFVARIDHGPFPLFRLAEGHFLPAMAAARVQLAETPSTAAWFSGAKGAAPAMVEAVASYGRVVSGTLTLAPVDYAQDGTTVSFSGLQARASVAPDGRHTTFAVAAEKMDSTEPFDEKGVTRTRRLSLRGLDFSHESTQAADGAVTSASQAAIKHWAVEIDDQPVTLRDLVVTADASGTRNAMNNTLKVQVAGIDVRGTQVASVRMAARAANVDLASFEAFRGTMEQAEGGASMGEKMEGMALLMKFLLAKPTFAVDTLQVDTPSGPATLRLEVALDAPTLWNRAPAAIIKETVKKLDLRLSVPTESLVDLISVRGLAEGLPAEVARDAARQQADAIRDRFLRSQWGRQDGDKLVTNLNFEGGQVDINGERMTVDAFLARPLMPRYR</sequence>
<organism evidence="1 2">
    <name type="scientific">Achromobacter deleyi</name>
    <dbReference type="NCBI Taxonomy" id="1353891"/>
    <lineage>
        <taxon>Bacteria</taxon>
        <taxon>Pseudomonadati</taxon>
        <taxon>Pseudomonadota</taxon>
        <taxon>Betaproteobacteria</taxon>
        <taxon>Burkholderiales</taxon>
        <taxon>Alcaligenaceae</taxon>
        <taxon>Achromobacter</taxon>
    </lineage>
</organism>
<accession>A0A6S7AFU8</accession>
<dbReference type="EMBL" id="CADIJO010000021">
    <property type="protein sequence ID" value="CAB3730488.1"/>
    <property type="molecule type" value="Genomic_DNA"/>
</dbReference>
<dbReference type="Proteomes" id="UP000494111">
    <property type="component" value="Unassembled WGS sequence"/>
</dbReference>
<dbReference type="AlphaFoldDB" id="A0A6S7AFU8"/>
<reference evidence="1 2" key="1">
    <citation type="submission" date="2020-04" db="EMBL/GenBank/DDBJ databases">
        <authorList>
            <person name="De Canck E."/>
        </authorList>
    </citation>
    <scope>NUCLEOTIDE SEQUENCE [LARGE SCALE GENOMIC DNA]</scope>
    <source>
        <strain evidence="1 2">LMG 3458</strain>
    </source>
</reference>